<organism evidence="2 3">
    <name type="scientific">Candidatus Paenalcaligenes intestinipullorum</name>
    <dbReference type="NCBI Taxonomy" id="2838718"/>
    <lineage>
        <taxon>Bacteria</taxon>
        <taxon>Pseudomonadati</taxon>
        <taxon>Pseudomonadota</taxon>
        <taxon>Betaproteobacteria</taxon>
        <taxon>Burkholderiales</taxon>
        <taxon>Alcaligenaceae</taxon>
        <taxon>Paenalcaligenes</taxon>
    </lineage>
</organism>
<gene>
    <name evidence="2" type="ORF">H9906_05010</name>
</gene>
<proteinExistence type="predicted"/>
<evidence type="ECO:0000313" key="2">
    <source>
        <dbReference type="EMBL" id="HJD44375.1"/>
    </source>
</evidence>
<dbReference type="AlphaFoldDB" id="A0A9D2RGE9"/>
<protein>
    <submittedName>
        <fullName evidence="2">Uncharacterized protein</fullName>
    </submittedName>
</protein>
<accession>A0A9D2RGE9</accession>
<dbReference type="EMBL" id="DWUQ01000102">
    <property type="protein sequence ID" value="HJD44375.1"/>
    <property type="molecule type" value="Genomic_DNA"/>
</dbReference>
<sequence>MNGHERPQDPRFKGSLEDTKEKYHGGKYDLYGEEVNGVLLGAQSTPSGGVLRKADRQ</sequence>
<evidence type="ECO:0000313" key="3">
    <source>
        <dbReference type="Proteomes" id="UP000823889"/>
    </source>
</evidence>
<feature type="region of interest" description="Disordered" evidence="1">
    <location>
        <begin position="1"/>
        <end position="20"/>
    </location>
</feature>
<evidence type="ECO:0000256" key="1">
    <source>
        <dbReference type="SAM" id="MobiDB-lite"/>
    </source>
</evidence>
<name>A0A9D2RGE9_9BURK</name>
<dbReference type="Proteomes" id="UP000823889">
    <property type="component" value="Unassembled WGS sequence"/>
</dbReference>
<comment type="caution">
    <text evidence="2">The sequence shown here is derived from an EMBL/GenBank/DDBJ whole genome shotgun (WGS) entry which is preliminary data.</text>
</comment>
<reference evidence="2" key="2">
    <citation type="submission" date="2021-04" db="EMBL/GenBank/DDBJ databases">
        <authorList>
            <person name="Gilroy R."/>
        </authorList>
    </citation>
    <scope>NUCLEOTIDE SEQUENCE</scope>
    <source>
        <strain evidence="2">9264</strain>
    </source>
</reference>
<reference evidence="2" key="1">
    <citation type="journal article" date="2021" name="PeerJ">
        <title>Extensive microbial diversity within the chicken gut microbiome revealed by metagenomics and culture.</title>
        <authorList>
            <person name="Gilroy R."/>
            <person name="Ravi A."/>
            <person name="Getino M."/>
            <person name="Pursley I."/>
            <person name="Horton D.L."/>
            <person name="Alikhan N.F."/>
            <person name="Baker D."/>
            <person name="Gharbi K."/>
            <person name="Hall N."/>
            <person name="Watson M."/>
            <person name="Adriaenssens E.M."/>
            <person name="Foster-Nyarko E."/>
            <person name="Jarju S."/>
            <person name="Secka A."/>
            <person name="Antonio M."/>
            <person name="Oren A."/>
            <person name="Chaudhuri R.R."/>
            <person name="La Ragione R."/>
            <person name="Hildebrand F."/>
            <person name="Pallen M.J."/>
        </authorList>
    </citation>
    <scope>NUCLEOTIDE SEQUENCE</scope>
    <source>
        <strain evidence="2">9264</strain>
    </source>
</reference>